<evidence type="ECO:0000256" key="1">
    <source>
        <dbReference type="ARBA" id="ARBA00022574"/>
    </source>
</evidence>
<feature type="region of interest" description="Disordered" evidence="4">
    <location>
        <begin position="1"/>
        <end position="20"/>
    </location>
</feature>
<dbReference type="PANTHER" id="PTHR19879:SF9">
    <property type="entry name" value="TRANSCRIPTION INITIATION FACTOR TFIID SUBUNIT 5"/>
    <property type="match status" value="1"/>
</dbReference>
<dbReference type="PROSITE" id="PS00678">
    <property type="entry name" value="WD_REPEATS_1"/>
    <property type="match status" value="3"/>
</dbReference>
<dbReference type="Gene3D" id="2.130.10.10">
    <property type="entry name" value="YVTN repeat-like/Quinoprotein amine dehydrogenase"/>
    <property type="match status" value="2"/>
</dbReference>
<dbReference type="OrthoDB" id="301415at2759"/>
<dbReference type="CDD" id="cd00200">
    <property type="entry name" value="WD40"/>
    <property type="match status" value="1"/>
</dbReference>
<dbReference type="PROSITE" id="PS50294">
    <property type="entry name" value="WD_REPEATS_REGION"/>
    <property type="match status" value="3"/>
</dbReference>
<feature type="region of interest" description="Disordered" evidence="4">
    <location>
        <begin position="337"/>
        <end position="412"/>
    </location>
</feature>
<feature type="repeat" description="WD" evidence="3">
    <location>
        <begin position="116"/>
        <end position="155"/>
    </location>
</feature>
<feature type="repeat" description="WD" evidence="3">
    <location>
        <begin position="196"/>
        <end position="227"/>
    </location>
</feature>
<dbReference type="GO" id="GO:0006367">
    <property type="term" value="P:transcription initiation at RNA polymerase II promoter"/>
    <property type="evidence" value="ECO:0007669"/>
    <property type="project" value="TreeGrafter"/>
</dbReference>
<dbReference type="InParanoid" id="A0A2P6NCD7"/>
<feature type="repeat" description="WD" evidence="3">
    <location>
        <begin position="304"/>
        <end position="335"/>
    </location>
</feature>
<evidence type="ECO:0000313" key="6">
    <source>
        <dbReference type="Proteomes" id="UP000241769"/>
    </source>
</evidence>
<keyword evidence="2" id="KW-0677">Repeat</keyword>
<accession>A0A2P6NCD7</accession>
<feature type="repeat" description="WD" evidence="3">
    <location>
        <begin position="32"/>
        <end position="71"/>
    </location>
</feature>
<dbReference type="Proteomes" id="UP000241769">
    <property type="component" value="Unassembled WGS sequence"/>
</dbReference>
<dbReference type="SMART" id="SM00320">
    <property type="entry name" value="WD40"/>
    <property type="match status" value="8"/>
</dbReference>
<evidence type="ECO:0000313" key="5">
    <source>
        <dbReference type="EMBL" id="PRP81592.1"/>
    </source>
</evidence>
<dbReference type="Pfam" id="PF00400">
    <property type="entry name" value="WD40"/>
    <property type="match status" value="7"/>
</dbReference>
<dbReference type="InterPro" id="IPR001680">
    <property type="entry name" value="WD40_rpt"/>
</dbReference>
<sequence length="506" mass="57314">MGGAASARPSQPYKPAHYPQQDQHKDHFQRVYEGHRDSVTTVVVSGKYLFSASRDTYVKRWNLKNTAKRRECSVTYRGHTFWVECMQVVDNYLFTGSADHTIKAWNVKTAECLQTYKGHTNDVTNISVKGKYLFSTSRDNTMKVWDIEKGEVLREYLGHSGWVEQFVLSAGTAFTGSHDKTVRAWDVESGECTRVYDGHMHRIQCMEVDPVTNILYTGSADEVIISWAIMGHQLEITHISIHNGNMYSSSRDCTLRQWNTTTNEMTKIYRGHTAPIKTFIISQNHMFSASADHNEQTGECVKTMRGHTNPVTSLAIYRRLLLTGSDDKRVLGWKIPLPKEPRNSLSLQADSPRKSSSDQNDDSDSESHEPYTSPTNISRPEFNTPEIEEPPAPSNENVIPPGSLDYDRDDHGMEDRADERVSHLVMDAEGERFKNDSKFSDMRATQTSRTSESSKEEYICDVDMSVIFSATNGLVQLTREGVTPLRTLKVLYAPVVPAFDNSTSRR</sequence>
<keyword evidence="6" id="KW-1185">Reference proteome</keyword>
<evidence type="ECO:0000256" key="2">
    <source>
        <dbReference type="ARBA" id="ARBA00022737"/>
    </source>
</evidence>
<dbReference type="PROSITE" id="PS50082">
    <property type="entry name" value="WD_REPEATS_2"/>
    <property type="match status" value="6"/>
</dbReference>
<evidence type="ECO:0000256" key="4">
    <source>
        <dbReference type="SAM" id="MobiDB-lite"/>
    </source>
</evidence>
<organism evidence="5 6">
    <name type="scientific">Planoprotostelium fungivorum</name>
    <dbReference type="NCBI Taxonomy" id="1890364"/>
    <lineage>
        <taxon>Eukaryota</taxon>
        <taxon>Amoebozoa</taxon>
        <taxon>Evosea</taxon>
        <taxon>Variosea</taxon>
        <taxon>Cavosteliida</taxon>
        <taxon>Cavosteliaceae</taxon>
        <taxon>Planoprotostelium</taxon>
    </lineage>
</organism>
<dbReference type="PANTHER" id="PTHR19879">
    <property type="entry name" value="TRANSCRIPTION INITIATION FACTOR TFIID"/>
    <property type="match status" value="1"/>
</dbReference>
<dbReference type="SUPFAM" id="SSF50978">
    <property type="entry name" value="WD40 repeat-like"/>
    <property type="match status" value="1"/>
</dbReference>
<protein>
    <submittedName>
        <fullName evidence="5">Uncharacterized protein</fullName>
    </submittedName>
</protein>
<dbReference type="PRINTS" id="PR00320">
    <property type="entry name" value="GPROTEINBRPT"/>
</dbReference>
<feature type="repeat" description="WD" evidence="3">
    <location>
        <begin position="76"/>
        <end position="115"/>
    </location>
</feature>
<dbReference type="AlphaFoldDB" id="A0A2P6NCD7"/>
<gene>
    <name evidence="5" type="ORF">PROFUN_01099</name>
</gene>
<dbReference type="InterPro" id="IPR020472">
    <property type="entry name" value="WD40_PAC1"/>
</dbReference>
<dbReference type="GO" id="GO:0005669">
    <property type="term" value="C:transcription factor TFIID complex"/>
    <property type="evidence" value="ECO:0007669"/>
    <property type="project" value="TreeGrafter"/>
</dbReference>
<dbReference type="InterPro" id="IPR036322">
    <property type="entry name" value="WD40_repeat_dom_sf"/>
</dbReference>
<proteinExistence type="predicted"/>
<dbReference type="STRING" id="1890364.A0A2P6NCD7"/>
<feature type="repeat" description="WD" evidence="3">
    <location>
        <begin position="156"/>
        <end position="195"/>
    </location>
</feature>
<dbReference type="EMBL" id="MDYQ01000121">
    <property type="protein sequence ID" value="PRP81592.1"/>
    <property type="molecule type" value="Genomic_DNA"/>
</dbReference>
<reference evidence="5 6" key="1">
    <citation type="journal article" date="2018" name="Genome Biol. Evol.">
        <title>Multiple Roots of Fruiting Body Formation in Amoebozoa.</title>
        <authorList>
            <person name="Hillmann F."/>
            <person name="Forbes G."/>
            <person name="Novohradska S."/>
            <person name="Ferling I."/>
            <person name="Riege K."/>
            <person name="Groth M."/>
            <person name="Westermann M."/>
            <person name="Marz M."/>
            <person name="Spaller T."/>
            <person name="Winckler T."/>
            <person name="Schaap P."/>
            <person name="Glockner G."/>
        </authorList>
    </citation>
    <scope>NUCLEOTIDE SEQUENCE [LARGE SCALE GENOMIC DNA]</scope>
    <source>
        <strain evidence="5 6">Jena</strain>
    </source>
</reference>
<name>A0A2P6NCD7_9EUKA</name>
<keyword evidence="1 3" id="KW-0853">WD repeat</keyword>
<dbReference type="GO" id="GO:0016251">
    <property type="term" value="F:RNA polymerase II general transcription initiation factor activity"/>
    <property type="evidence" value="ECO:0007669"/>
    <property type="project" value="TreeGrafter"/>
</dbReference>
<comment type="caution">
    <text evidence="5">The sequence shown here is derived from an EMBL/GenBank/DDBJ whole genome shotgun (WGS) entry which is preliminary data.</text>
</comment>
<dbReference type="InterPro" id="IPR015943">
    <property type="entry name" value="WD40/YVTN_repeat-like_dom_sf"/>
</dbReference>
<evidence type="ECO:0000256" key="3">
    <source>
        <dbReference type="PROSITE-ProRule" id="PRU00221"/>
    </source>
</evidence>
<dbReference type="InterPro" id="IPR019775">
    <property type="entry name" value="WD40_repeat_CS"/>
</dbReference>